<reference evidence="5" key="1">
    <citation type="journal article" date="2019" name="Genome Biol. Evol.">
        <title>The Rhododendron genome and chromosomal organization provide insight into shared whole-genome duplications across the heath family (Ericaceae).</title>
        <authorList>
            <person name="Soza V.L."/>
            <person name="Lindsley D."/>
            <person name="Waalkes A."/>
            <person name="Ramage E."/>
            <person name="Patwardhan R.P."/>
            <person name="Burton J.N."/>
            <person name="Adey A."/>
            <person name="Kumar A."/>
            <person name="Qiu R."/>
            <person name="Shendure J."/>
            <person name="Hall B."/>
        </authorList>
    </citation>
    <scope>NUCLEOTIDE SEQUENCE</scope>
    <source>
        <strain evidence="5">RSF 1966-606</strain>
    </source>
</reference>
<evidence type="ECO:0000256" key="3">
    <source>
        <dbReference type="ARBA" id="ARBA00023235"/>
    </source>
</evidence>
<dbReference type="Pfam" id="PF13243">
    <property type="entry name" value="SQHop_cyclase_C"/>
    <property type="match status" value="1"/>
</dbReference>
<keyword evidence="3" id="KW-0413">Isomerase</keyword>
<feature type="non-terminal residue" evidence="5">
    <location>
        <position position="1"/>
    </location>
</feature>
<proteinExistence type="inferred from homology"/>
<evidence type="ECO:0000313" key="5">
    <source>
        <dbReference type="EMBL" id="KAE9445653.1"/>
    </source>
</evidence>
<dbReference type="SUPFAM" id="SSF48239">
    <property type="entry name" value="Terpenoid cyclases/Protein prenyltransferases"/>
    <property type="match status" value="1"/>
</dbReference>
<dbReference type="InterPro" id="IPR002365">
    <property type="entry name" value="Terpene_synthase_CS"/>
</dbReference>
<evidence type="ECO:0000256" key="2">
    <source>
        <dbReference type="ARBA" id="ARBA00022737"/>
    </source>
</evidence>
<dbReference type="GO" id="GO:0005811">
    <property type="term" value="C:lipid droplet"/>
    <property type="evidence" value="ECO:0007669"/>
    <property type="project" value="InterPro"/>
</dbReference>
<dbReference type="OrthoDB" id="21502at2759"/>
<dbReference type="PANTHER" id="PTHR11764:SF58">
    <property type="entry name" value="BETA-AMYRIN SYNTHASE-RELATED"/>
    <property type="match status" value="1"/>
</dbReference>
<protein>
    <recommendedName>
        <fullName evidence="4">Squalene cyclase C-terminal domain-containing protein</fullName>
    </recommendedName>
</protein>
<dbReference type="GO" id="GO:0016104">
    <property type="term" value="P:triterpenoid biosynthetic process"/>
    <property type="evidence" value="ECO:0007669"/>
    <property type="project" value="InterPro"/>
</dbReference>
<keyword evidence="2" id="KW-0677">Repeat</keyword>
<dbReference type="InterPro" id="IPR032696">
    <property type="entry name" value="SQ_cyclase_C"/>
</dbReference>
<dbReference type="GO" id="GO:0042300">
    <property type="term" value="F:beta-amyrin synthase activity"/>
    <property type="evidence" value="ECO:0007669"/>
    <property type="project" value="TreeGrafter"/>
</dbReference>
<accession>A0A6A4KAZ8</accession>
<comment type="caution">
    <text evidence="5">The sequence shown here is derived from an EMBL/GenBank/DDBJ whole genome shotgun (WGS) entry which is preliminary data.</text>
</comment>
<evidence type="ECO:0000259" key="4">
    <source>
        <dbReference type="Pfam" id="PF13243"/>
    </source>
</evidence>
<comment type="similarity">
    <text evidence="1">Belongs to the terpene cyclase/mutase family.</text>
</comment>
<evidence type="ECO:0000256" key="1">
    <source>
        <dbReference type="ARBA" id="ARBA00009755"/>
    </source>
</evidence>
<dbReference type="InterPro" id="IPR018333">
    <property type="entry name" value="Squalene_cyclase"/>
</dbReference>
<gene>
    <name evidence="5" type="ORF">C3L33_22448</name>
</gene>
<dbReference type="Gene3D" id="1.50.10.20">
    <property type="match status" value="1"/>
</dbReference>
<dbReference type="AlphaFoldDB" id="A0A6A4KAZ8"/>
<dbReference type="InterPro" id="IPR008930">
    <property type="entry name" value="Terpenoid_cyclase/PrenylTrfase"/>
</dbReference>
<name>A0A6A4KAZ8_9ERIC</name>
<feature type="domain" description="Squalene cyclase C-terminal" evidence="4">
    <location>
        <begin position="56"/>
        <end position="174"/>
    </location>
</feature>
<dbReference type="EMBL" id="QEFC01004039">
    <property type="protein sequence ID" value="KAE9445653.1"/>
    <property type="molecule type" value="Genomic_DNA"/>
</dbReference>
<dbReference type="PANTHER" id="PTHR11764">
    <property type="entry name" value="TERPENE CYCLASE/MUTASE FAMILY MEMBER"/>
    <property type="match status" value="1"/>
</dbReference>
<sequence>MLSCWVEDPHGDSFKKHLARIPDYMWVAENGMKMQCCLMLSQLPQEIVGPKHEVERLYDAMNVILSLQSKNGGISAWEPVKGGAWLELLNPTESFADIVVDREYVECTASAIQALVLFMKLHPGHRKKEIDAFIVDSVHFLEDNQMPDGSWYGNWGLCFTYATWFAWGGLAAGGRLTPIVQLCVRVSNFCCRRNAITEAGERATFLVPSRF</sequence>
<organism evidence="5">
    <name type="scientific">Rhododendron williamsianum</name>
    <dbReference type="NCBI Taxonomy" id="262921"/>
    <lineage>
        <taxon>Eukaryota</taxon>
        <taxon>Viridiplantae</taxon>
        <taxon>Streptophyta</taxon>
        <taxon>Embryophyta</taxon>
        <taxon>Tracheophyta</taxon>
        <taxon>Spermatophyta</taxon>
        <taxon>Magnoliopsida</taxon>
        <taxon>eudicotyledons</taxon>
        <taxon>Gunneridae</taxon>
        <taxon>Pentapetalae</taxon>
        <taxon>asterids</taxon>
        <taxon>Ericales</taxon>
        <taxon>Ericaceae</taxon>
        <taxon>Ericoideae</taxon>
        <taxon>Rhodoreae</taxon>
        <taxon>Rhododendron</taxon>
    </lineage>
</organism>
<dbReference type="PROSITE" id="PS01074">
    <property type="entry name" value="TERPENE_SYNTHASES"/>
    <property type="match status" value="1"/>
</dbReference>